<reference evidence="5" key="1">
    <citation type="submission" date="2020-10" db="EMBL/GenBank/DDBJ databases">
        <authorList>
            <person name="Gilroy R."/>
        </authorList>
    </citation>
    <scope>NUCLEOTIDE SEQUENCE</scope>
    <source>
        <strain evidence="5">G3-3990</strain>
    </source>
</reference>
<protein>
    <submittedName>
        <fullName evidence="5">4Fe-4S binding protein</fullName>
    </submittedName>
</protein>
<gene>
    <name evidence="5" type="ORF">IAA73_02415</name>
</gene>
<sequence length="62" mass="6799">MMLSVNPAYCPQNHRCPLVAACPVGAITQEGFGLPHIDNDTCIECGYCSAHCPKQAVRHWNE</sequence>
<evidence type="ECO:0000256" key="1">
    <source>
        <dbReference type="ARBA" id="ARBA00022723"/>
    </source>
</evidence>
<dbReference type="InterPro" id="IPR017896">
    <property type="entry name" value="4Fe4S_Fe-S-bd"/>
</dbReference>
<evidence type="ECO:0000256" key="3">
    <source>
        <dbReference type="ARBA" id="ARBA00023014"/>
    </source>
</evidence>
<comment type="caution">
    <text evidence="5">The sequence shown here is derived from an EMBL/GenBank/DDBJ whole genome shotgun (WGS) entry which is preliminary data.</text>
</comment>
<keyword evidence="2" id="KW-0408">Iron</keyword>
<evidence type="ECO:0000259" key="4">
    <source>
        <dbReference type="PROSITE" id="PS51379"/>
    </source>
</evidence>
<dbReference type="SUPFAM" id="SSF54862">
    <property type="entry name" value="4Fe-4S ferredoxins"/>
    <property type="match status" value="1"/>
</dbReference>
<dbReference type="AlphaFoldDB" id="A0A9D9HSR5"/>
<keyword evidence="3" id="KW-0411">Iron-sulfur</keyword>
<keyword evidence="1" id="KW-0479">Metal-binding</keyword>
<dbReference type="PROSITE" id="PS00198">
    <property type="entry name" value="4FE4S_FER_1"/>
    <property type="match status" value="1"/>
</dbReference>
<name>A0A9D9HSR5_9BACT</name>
<accession>A0A9D9HSR5</accession>
<organism evidence="5 6">
    <name type="scientific">Candidatus Gallipaludibacter merdavium</name>
    <dbReference type="NCBI Taxonomy" id="2840839"/>
    <lineage>
        <taxon>Bacteria</taxon>
        <taxon>Pseudomonadati</taxon>
        <taxon>Bacteroidota</taxon>
        <taxon>Bacteroidia</taxon>
        <taxon>Bacteroidales</taxon>
        <taxon>Candidatus Gallipaludibacter</taxon>
    </lineage>
</organism>
<dbReference type="GO" id="GO:0051536">
    <property type="term" value="F:iron-sulfur cluster binding"/>
    <property type="evidence" value="ECO:0007669"/>
    <property type="project" value="UniProtKB-KW"/>
</dbReference>
<proteinExistence type="predicted"/>
<dbReference type="Pfam" id="PF00037">
    <property type="entry name" value="Fer4"/>
    <property type="match status" value="1"/>
</dbReference>
<dbReference type="Gene3D" id="3.30.70.20">
    <property type="match status" value="1"/>
</dbReference>
<dbReference type="InterPro" id="IPR017900">
    <property type="entry name" value="4Fe4S_Fe_S_CS"/>
</dbReference>
<dbReference type="Proteomes" id="UP000823641">
    <property type="component" value="Unassembled WGS sequence"/>
</dbReference>
<dbReference type="EMBL" id="JADIMG010000026">
    <property type="protein sequence ID" value="MBO8459173.1"/>
    <property type="molecule type" value="Genomic_DNA"/>
</dbReference>
<dbReference type="PROSITE" id="PS51379">
    <property type="entry name" value="4FE4S_FER_2"/>
    <property type="match status" value="1"/>
</dbReference>
<evidence type="ECO:0000313" key="6">
    <source>
        <dbReference type="Proteomes" id="UP000823641"/>
    </source>
</evidence>
<evidence type="ECO:0000313" key="5">
    <source>
        <dbReference type="EMBL" id="MBO8459173.1"/>
    </source>
</evidence>
<evidence type="ECO:0000256" key="2">
    <source>
        <dbReference type="ARBA" id="ARBA00023004"/>
    </source>
</evidence>
<dbReference type="GO" id="GO:0046872">
    <property type="term" value="F:metal ion binding"/>
    <property type="evidence" value="ECO:0007669"/>
    <property type="project" value="UniProtKB-KW"/>
</dbReference>
<feature type="domain" description="4Fe-4S ferredoxin-type" evidence="4">
    <location>
        <begin position="33"/>
        <end position="62"/>
    </location>
</feature>
<reference evidence="5" key="2">
    <citation type="journal article" date="2021" name="PeerJ">
        <title>Extensive microbial diversity within the chicken gut microbiome revealed by metagenomics and culture.</title>
        <authorList>
            <person name="Gilroy R."/>
            <person name="Ravi A."/>
            <person name="Getino M."/>
            <person name="Pursley I."/>
            <person name="Horton D.L."/>
            <person name="Alikhan N.F."/>
            <person name="Baker D."/>
            <person name="Gharbi K."/>
            <person name="Hall N."/>
            <person name="Watson M."/>
            <person name="Adriaenssens E.M."/>
            <person name="Foster-Nyarko E."/>
            <person name="Jarju S."/>
            <person name="Secka A."/>
            <person name="Antonio M."/>
            <person name="Oren A."/>
            <person name="Chaudhuri R.R."/>
            <person name="La Ragione R."/>
            <person name="Hildebrand F."/>
            <person name="Pallen M.J."/>
        </authorList>
    </citation>
    <scope>NUCLEOTIDE SEQUENCE</scope>
    <source>
        <strain evidence="5">G3-3990</strain>
    </source>
</reference>